<dbReference type="GO" id="GO:0016301">
    <property type="term" value="F:kinase activity"/>
    <property type="evidence" value="ECO:0007669"/>
    <property type="project" value="UniProtKB-KW"/>
</dbReference>
<proteinExistence type="predicted"/>
<dbReference type="PANTHER" id="PTHR10285">
    <property type="entry name" value="URIDINE KINASE"/>
    <property type="match status" value="1"/>
</dbReference>
<keyword evidence="2" id="KW-1185">Reference proteome</keyword>
<keyword evidence="1" id="KW-0418">Kinase</keyword>
<dbReference type="NCBIfam" id="NF006743">
    <property type="entry name" value="PRK09270.1-2"/>
    <property type="match status" value="1"/>
</dbReference>
<evidence type="ECO:0000313" key="2">
    <source>
        <dbReference type="Proteomes" id="UP000306985"/>
    </source>
</evidence>
<gene>
    <name evidence="1" type="ORF">FDO65_10770</name>
</gene>
<dbReference type="SUPFAM" id="SSF52540">
    <property type="entry name" value="P-loop containing nucleoside triphosphate hydrolases"/>
    <property type="match status" value="1"/>
</dbReference>
<reference evidence="1 2" key="1">
    <citation type="submission" date="2019-05" db="EMBL/GenBank/DDBJ databases">
        <title>Nakamurella sp. N5BH11, whole genome shotgun sequence.</title>
        <authorList>
            <person name="Tuo L."/>
        </authorList>
    </citation>
    <scope>NUCLEOTIDE SEQUENCE [LARGE SCALE GENOMIC DNA]</scope>
    <source>
        <strain evidence="1 2">N5BH11</strain>
    </source>
</reference>
<dbReference type="AlphaFoldDB" id="A0A4U6QP46"/>
<organism evidence="1 2">
    <name type="scientific">Nakamurella flava</name>
    <dbReference type="NCBI Taxonomy" id="2576308"/>
    <lineage>
        <taxon>Bacteria</taxon>
        <taxon>Bacillati</taxon>
        <taxon>Actinomycetota</taxon>
        <taxon>Actinomycetes</taxon>
        <taxon>Nakamurellales</taxon>
        <taxon>Nakamurellaceae</taxon>
        <taxon>Nakamurella</taxon>
    </lineage>
</organism>
<sequence length="240" mass="26378">MITTKLERAGTRRSDTVSVPAETVVVDHTVAELVERARALAIPGDRHILGITGAPGAGKSTLAAAIVEQLGPDLAVLVPMDGYHLANVVLHALGRRDRKGAHDTFDDAGYTHLLERLHRSRVAPGQPGADEIVYAPEFRREIEEPIGSALPVRPDVPLVVTEGNYLLLDRDTWPRARACVDEVWFLAPDEDLRHDRLIRRHEAFGKSPQDARQWALGTDQRNADLIAAGADRADLVVRIR</sequence>
<dbReference type="OrthoDB" id="3192509at2"/>
<dbReference type="EMBL" id="SZZH01000001">
    <property type="protein sequence ID" value="TKV61978.1"/>
    <property type="molecule type" value="Genomic_DNA"/>
</dbReference>
<dbReference type="Proteomes" id="UP000306985">
    <property type="component" value="Unassembled WGS sequence"/>
</dbReference>
<dbReference type="InterPro" id="IPR027417">
    <property type="entry name" value="P-loop_NTPase"/>
</dbReference>
<comment type="caution">
    <text evidence="1">The sequence shown here is derived from an EMBL/GenBank/DDBJ whole genome shotgun (WGS) entry which is preliminary data.</text>
</comment>
<keyword evidence="1" id="KW-0808">Transferase</keyword>
<dbReference type="Gene3D" id="3.40.50.300">
    <property type="entry name" value="P-loop containing nucleotide triphosphate hydrolases"/>
    <property type="match status" value="2"/>
</dbReference>
<name>A0A4U6QP46_9ACTN</name>
<evidence type="ECO:0000313" key="1">
    <source>
        <dbReference type="EMBL" id="TKV61978.1"/>
    </source>
</evidence>
<protein>
    <submittedName>
        <fullName evidence="1">Nucleoside/nucleotide kinase family protein</fullName>
    </submittedName>
</protein>
<accession>A0A4U6QP46</accession>